<feature type="compositionally biased region" description="Polar residues" evidence="1">
    <location>
        <begin position="234"/>
        <end position="244"/>
    </location>
</feature>
<feature type="compositionally biased region" description="Basic residues" evidence="1">
    <location>
        <begin position="189"/>
        <end position="198"/>
    </location>
</feature>
<sequence length="482" mass="53966">MSKSIAKSTLSAPVVQSRLEHHHNQQLRIKPISHKRSNSKSTPKSKRHSHPKELSLSTASTPIVIPRIGRGDDIDIDRDSSIEQNRYRLVENTQSNDEARTGKQSNLQRKSSNNRRRYQSDSNDEKPITILKRSQSITDLTKPSHPIRSYPDEDAVERQTKLEKPSTPPPYSSRLQSKERRRSDIQPAKTKRSQHRKDIKSANDVFSLLVNTMPQSQDKDTFTTNVNSTITTNLPPFNQNTRMSGTPVKDTDSYVFPPSTHNGRRRMSSTAIEIKQHVQQFSDSKSSSDLKSVRHNRPASTPAKQQLYAGPDFHNAPAPSQLPIPSFVSKSLGKERSLLEDNLFGVGNVGASNDASTANSSPSMFTTPPLTPPTPSFVLDRAYDDDLFIMDDVHVVNNTYDDAYIRQQQSIQLKMMLASSKEKQSIAHNAPATYQQSATMGAYNVPQKMATARPLHVYDDTQGMSLTEISESLRNLLKISGH</sequence>
<feature type="compositionally biased region" description="Polar residues" evidence="1">
    <location>
        <begin position="132"/>
        <end position="141"/>
    </location>
</feature>
<evidence type="ECO:0000313" key="3">
    <source>
        <dbReference type="Proteomes" id="UP000789572"/>
    </source>
</evidence>
<evidence type="ECO:0000256" key="1">
    <source>
        <dbReference type="SAM" id="MobiDB-lite"/>
    </source>
</evidence>
<feature type="region of interest" description="Disordered" evidence="1">
    <location>
        <begin position="277"/>
        <end position="304"/>
    </location>
</feature>
<dbReference type="AlphaFoldDB" id="A0A9N8ZLC3"/>
<feature type="region of interest" description="Disordered" evidence="1">
    <location>
        <begin position="233"/>
        <end position="264"/>
    </location>
</feature>
<dbReference type="Pfam" id="PF15365">
    <property type="entry name" value="PNRC"/>
    <property type="match status" value="1"/>
</dbReference>
<gene>
    <name evidence="2" type="ORF">POCULU_LOCUS2507</name>
</gene>
<proteinExistence type="predicted"/>
<dbReference type="EMBL" id="CAJVPJ010000236">
    <property type="protein sequence ID" value="CAG8499701.1"/>
    <property type="molecule type" value="Genomic_DNA"/>
</dbReference>
<protein>
    <submittedName>
        <fullName evidence="2">7152_t:CDS:1</fullName>
    </submittedName>
</protein>
<dbReference type="InterPro" id="IPR028322">
    <property type="entry name" value="PNRC-like_rgn"/>
</dbReference>
<feature type="compositionally biased region" description="Polar residues" evidence="1">
    <location>
        <begin position="91"/>
        <end position="111"/>
    </location>
</feature>
<name>A0A9N8ZLC3_9GLOM</name>
<accession>A0A9N8ZLC3</accession>
<feature type="compositionally biased region" description="Basic residues" evidence="1">
    <location>
        <begin position="24"/>
        <end position="50"/>
    </location>
</feature>
<feature type="compositionally biased region" description="Basic and acidic residues" evidence="1">
    <location>
        <begin position="69"/>
        <end position="89"/>
    </location>
</feature>
<comment type="caution">
    <text evidence="2">The sequence shown here is derived from an EMBL/GenBank/DDBJ whole genome shotgun (WGS) entry which is preliminary data.</text>
</comment>
<evidence type="ECO:0000313" key="2">
    <source>
        <dbReference type="EMBL" id="CAG8499701.1"/>
    </source>
</evidence>
<dbReference type="Proteomes" id="UP000789572">
    <property type="component" value="Unassembled WGS sequence"/>
</dbReference>
<reference evidence="2" key="1">
    <citation type="submission" date="2021-06" db="EMBL/GenBank/DDBJ databases">
        <authorList>
            <person name="Kallberg Y."/>
            <person name="Tangrot J."/>
            <person name="Rosling A."/>
        </authorList>
    </citation>
    <scope>NUCLEOTIDE SEQUENCE</scope>
    <source>
        <strain evidence="2">IA702</strain>
    </source>
</reference>
<keyword evidence="3" id="KW-1185">Reference proteome</keyword>
<dbReference type="GO" id="GO:0016071">
    <property type="term" value="P:mRNA metabolic process"/>
    <property type="evidence" value="ECO:0007669"/>
    <property type="project" value="UniProtKB-ARBA"/>
</dbReference>
<dbReference type="OrthoDB" id="2142961at2759"/>
<feature type="region of interest" description="Disordered" evidence="1">
    <location>
        <begin position="1"/>
        <end position="198"/>
    </location>
</feature>
<organism evidence="2 3">
    <name type="scientific">Paraglomus occultum</name>
    <dbReference type="NCBI Taxonomy" id="144539"/>
    <lineage>
        <taxon>Eukaryota</taxon>
        <taxon>Fungi</taxon>
        <taxon>Fungi incertae sedis</taxon>
        <taxon>Mucoromycota</taxon>
        <taxon>Glomeromycotina</taxon>
        <taxon>Glomeromycetes</taxon>
        <taxon>Paraglomerales</taxon>
        <taxon>Paraglomeraceae</taxon>
        <taxon>Paraglomus</taxon>
    </lineage>
</organism>
<feature type="compositionally biased region" description="Polar residues" evidence="1">
    <location>
        <begin position="1"/>
        <end position="11"/>
    </location>
</feature>